<dbReference type="EMBL" id="FOGZ01000021">
    <property type="protein sequence ID" value="SER94919.1"/>
    <property type="molecule type" value="Genomic_DNA"/>
</dbReference>
<dbReference type="STRING" id="64702.SAMN05443377_12120"/>
<dbReference type="GO" id="GO:0016020">
    <property type="term" value="C:membrane"/>
    <property type="evidence" value="ECO:0007669"/>
    <property type="project" value="GOC"/>
</dbReference>
<evidence type="ECO:0000313" key="3">
    <source>
        <dbReference type="Proteomes" id="UP000198815"/>
    </source>
</evidence>
<dbReference type="Pfam" id="PF00149">
    <property type="entry name" value="Metallophos"/>
    <property type="match status" value="1"/>
</dbReference>
<name>A0A1H9TDM2_9ACTN</name>
<dbReference type="InterPro" id="IPR051158">
    <property type="entry name" value="Metallophosphoesterase_sf"/>
</dbReference>
<keyword evidence="2" id="KW-0378">Hydrolase</keyword>
<dbReference type="InterPro" id="IPR004843">
    <property type="entry name" value="Calcineurin-like_PHP"/>
</dbReference>
<evidence type="ECO:0000259" key="1">
    <source>
        <dbReference type="Pfam" id="PF00149"/>
    </source>
</evidence>
<keyword evidence="3" id="KW-1185">Reference proteome</keyword>
<accession>A0A1H9TDM2</accession>
<organism evidence="2 3">
    <name type="scientific">Propionibacterium cyclohexanicum</name>
    <dbReference type="NCBI Taxonomy" id="64702"/>
    <lineage>
        <taxon>Bacteria</taxon>
        <taxon>Bacillati</taxon>
        <taxon>Actinomycetota</taxon>
        <taxon>Actinomycetes</taxon>
        <taxon>Propionibacteriales</taxon>
        <taxon>Propionibacteriaceae</taxon>
        <taxon>Propionibacterium</taxon>
    </lineage>
</organism>
<feature type="domain" description="Calcineurin-like phosphoesterase" evidence="1">
    <location>
        <begin position="52"/>
        <end position="238"/>
    </location>
</feature>
<dbReference type="GO" id="GO:0009245">
    <property type="term" value="P:lipid A biosynthetic process"/>
    <property type="evidence" value="ECO:0007669"/>
    <property type="project" value="TreeGrafter"/>
</dbReference>
<dbReference type="Gene3D" id="3.60.21.10">
    <property type="match status" value="1"/>
</dbReference>
<protein>
    <submittedName>
        <fullName evidence="2">Predicted phosphohydrolase, MPP superfamily</fullName>
    </submittedName>
</protein>
<dbReference type="PANTHER" id="PTHR31302">
    <property type="entry name" value="TRANSMEMBRANE PROTEIN WITH METALLOPHOSPHOESTERASE DOMAIN-RELATED"/>
    <property type="match status" value="1"/>
</dbReference>
<dbReference type="AlphaFoldDB" id="A0A1H9TDM2"/>
<dbReference type="Proteomes" id="UP000198815">
    <property type="component" value="Unassembled WGS sequence"/>
</dbReference>
<dbReference type="PANTHER" id="PTHR31302:SF20">
    <property type="entry name" value="CONSERVED PROTEIN"/>
    <property type="match status" value="1"/>
</dbReference>
<gene>
    <name evidence="2" type="ORF">SAMN05443377_12120</name>
</gene>
<evidence type="ECO:0000313" key="2">
    <source>
        <dbReference type="EMBL" id="SER94919.1"/>
    </source>
</evidence>
<proteinExistence type="predicted"/>
<dbReference type="SUPFAM" id="SSF56300">
    <property type="entry name" value="Metallo-dependent phosphatases"/>
    <property type="match status" value="1"/>
</dbReference>
<dbReference type="InterPro" id="IPR029052">
    <property type="entry name" value="Metallo-depent_PP-like"/>
</dbReference>
<sequence>MTRHPVLSALGHIGLGSVGVGALIGAGALVEAQAFVLRRIEAAVLPSGSAPLKVLHISDIHLTPRQHEKLAFLRGVAALEPDLVVSTGDHLSSALAMPQLFDVLAPLLARPGAFVFGSNDFEGPHFRMPTAYLWANSTPRAPTADKAIPADKVRDHFVTAGWVDLDDARARLEIAGHIIELRGTGDAHVNQDHYGQVAGPADPQADLSLGVTHAPYRRVLDAMADDGVALILAGHTHGGQVCLPGGRPIVTNADIGPEYAKGLSTWTHEGHSSVLHVSAGLGSSPYAPYRLFCRPEATLLTLVSAPPKRAA</sequence>
<dbReference type="GO" id="GO:0008758">
    <property type="term" value="F:UDP-2,3-diacylglucosamine hydrolase activity"/>
    <property type="evidence" value="ECO:0007669"/>
    <property type="project" value="TreeGrafter"/>
</dbReference>
<reference evidence="2 3" key="1">
    <citation type="submission" date="2016-10" db="EMBL/GenBank/DDBJ databases">
        <authorList>
            <person name="de Groot N.N."/>
        </authorList>
    </citation>
    <scope>NUCLEOTIDE SEQUENCE [LARGE SCALE GENOMIC DNA]</scope>
    <source>
        <strain evidence="2 3">DSM 16859</strain>
    </source>
</reference>